<reference evidence="5 6" key="1">
    <citation type="submission" date="2023-07" db="EMBL/GenBank/DDBJ databases">
        <authorList>
            <person name="Lian W.-H."/>
        </authorList>
    </citation>
    <scope>NUCLEOTIDE SEQUENCE [LARGE SCALE GENOMIC DNA]</scope>
    <source>
        <strain evidence="5 6">SYSU DXS3180</strain>
    </source>
</reference>
<dbReference type="SUPFAM" id="SSF51306">
    <property type="entry name" value="LexA/Signal peptidase"/>
    <property type="match status" value="1"/>
</dbReference>
<dbReference type="SMART" id="SM00530">
    <property type="entry name" value="HTH_XRE"/>
    <property type="match status" value="1"/>
</dbReference>
<keyword evidence="1" id="KW-0805">Transcription regulation</keyword>
<dbReference type="InterPro" id="IPR010982">
    <property type="entry name" value="Lambda_DNA-bd_dom_sf"/>
</dbReference>
<protein>
    <submittedName>
        <fullName evidence="5">LexA family transcriptional regulator</fullName>
    </submittedName>
</protein>
<evidence type="ECO:0000256" key="3">
    <source>
        <dbReference type="ARBA" id="ARBA00023163"/>
    </source>
</evidence>
<comment type="caution">
    <text evidence="5">The sequence shown here is derived from an EMBL/GenBank/DDBJ whole genome shotgun (WGS) entry which is preliminary data.</text>
</comment>
<dbReference type="PANTHER" id="PTHR40661">
    <property type="match status" value="1"/>
</dbReference>
<dbReference type="SUPFAM" id="SSF47413">
    <property type="entry name" value="lambda repressor-like DNA-binding domains"/>
    <property type="match status" value="1"/>
</dbReference>
<dbReference type="InterPro" id="IPR039418">
    <property type="entry name" value="LexA-like"/>
</dbReference>
<dbReference type="Gene3D" id="1.10.260.40">
    <property type="entry name" value="lambda repressor-like DNA-binding domains"/>
    <property type="match status" value="1"/>
</dbReference>
<dbReference type="Pfam" id="PF00717">
    <property type="entry name" value="Peptidase_S24"/>
    <property type="match status" value="1"/>
</dbReference>
<gene>
    <name evidence="5" type="ORF">QTN47_04430</name>
</gene>
<keyword evidence="2" id="KW-0238">DNA-binding</keyword>
<dbReference type="PROSITE" id="PS50943">
    <property type="entry name" value="HTH_CROC1"/>
    <property type="match status" value="1"/>
</dbReference>
<keyword evidence="3" id="KW-0804">Transcription</keyword>
<evidence type="ECO:0000313" key="6">
    <source>
        <dbReference type="Proteomes" id="UP001560573"/>
    </source>
</evidence>
<evidence type="ECO:0000256" key="2">
    <source>
        <dbReference type="ARBA" id="ARBA00023125"/>
    </source>
</evidence>
<name>A0ABV3ZA35_9BACT</name>
<keyword evidence="6" id="KW-1185">Reference proteome</keyword>
<evidence type="ECO:0000259" key="4">
    <source>
        <dbReference type="PROSITE" id="PS50943"/>
    </source>
</evidence>
<proteinExistence type="predicted"/>
<dbReference type="EMBL" id="JAULBC010000001">
    <property type="protein sequence ID" value="MEX6686726.1"/>
    <property type="molecule type" value="Genomic_DNA"/>
</dbReference>
<accession>A0ABV3ZA35</accession>
<evidence type="ECO:0000313" key="5">
    <source>
        <dbReference type="EMBL" id="MEX6686726.1"/>
    </source>
</evidence>
<dbReference type="Gene3D" id="2.10.109.10">
    <property type="entry name" value="Umud Fragment, subunit A"/>
    <property type="match status" value="1"/>
</dbReference>
<organism evidence="5 6">
    <name type="scientific">Danxiaibacter flavus</name>
    <dbReference type="NCBI Taxonomy" id="3049108"/>
    <lineage>
        <taxon>Bacteria</taxon>
        <taxon>Pseudomonadati</taxon>
        <taxon>Bacteroidota</taxon>
        <taxon>Chitinophagia</taxon>
        <taxon>Chitinophagales</taxon>
        <taxon>Chitinophagaceae</taxon>
        <taxon>Danxiaibacter</taxon>
    </lineage>
</organism>
<dbReference type="Pfam" id="PF01381">
    <property type="entry name" value="HTH_3"/>
    <property type="match status" value="1"/>
</dbReference>
<dbReference type="CDD" id="cd06529">
    <property type="entry name" value="S24_LexA-like"/>
    <property type="match status" value="1"/>
</dbReference>
<dbReference type="Proteomes" id="UP001560573">
    <property type="component" value="Unassembled WGS sequence"/>
</dbReference>
<dbReference type="PANTHER" id="PTHR40661:SF1">
    <property type="entry name" value="HTH CRO_C1-TYPE DOMAIN-CONTAINING PROTEIN"/>
    <property type="match status" value="1"/>
</dbReference>
<dbReference type="CDD" id="cd00093">
    <property type="entry name" value="HTH_XRE"/>
    <property type="match status" value="1"/>
</dbReference>
<sequence length="251" mass="28461">MSYAGKNLRYLRKLRGWTQEEFANKLKIKRSLVGAYEEERAEPRLDVLENICSIFKLSLDDLLLKDVTAQKSGGSYLDKRRQLKMSSDSQVIHFVPVKAAAGYLAGYADPEFVDELNTFTLPMLAPGHYRAFEIVGDSMLPTPSGSVIVGEKVEDVEDLKTNNTYIVISKNEGIVYKRVVRNNKVKTRVTLVSDNPQFEPYQVSVEDILEVWKAQMVITKANTVQRWDVNHLASLVTDLQDQVSSLKKKMN</sequence>
<dbReference type="InterPro" id="IPR036286">
    <property type="entry name" value="LexA/Signal_pep-like_sf"/>
</dbReference>
<dbReference type="InterPro" id="IPR015927">
    <property type="entry name" value="Peptidase_S24_S26A/B/C"/>
</dbReference>
<dbReference type="RefSeq" id="WP_369328122.1">
    <property type="nucleotide sequence ID" value="NZ_JAULBC010000001.1"/>
</dbReference>
<evidence type="ECO:0000256" key="1">
    <source>
        <dbReference type="ARBA" id="ARBA00023015"/>
    </source>
</evidence>
<feature type="domain" description="HTH cro/C1-type" evidence="4">
    <location>
        <begin position="8"/>
        <end position="62"/>
    </location>
</feature>
<dbReference type="InterPro" id="IPR001387">
    <property type="entry name" value="Cro/C1-type_HTH"/>
</dbReference>